<reference evidence="3" key="1">
    <citation type="journal article" date="2020" name="mSystems">
        <title>Genome- and Community-Level Interaction Insights into Carbon Utilization and Element Cycling Functions of Hydrothermarchaeota in Hydrothermal Sediment.</title>
        <authorList>
            <person name="Zhou Z."/>
            <person name="Liu Y."/>
            <person name="Xu W."/>
            <person name="Pan J."/>
            <person name="Luo Z.H."/>
            <person name="Li M."/>
        </authorList>
    </citation>
    <scope>NUCLEOTIDE SEQUENCE [LARGE SCALE GENOMIC DNA]</scope>
    <source>
        <strain evidence="3">SpSt-381</strain>
    </source>
</reference>
<sequence>MRFLSTLLALAALAAAGPASAQPQTFEIDAVHSGVSFKIRHFFSKTPGRFDQMSGTIVYDEKNLAASSVQVTIPAATIDTDNERRDNHLKSADFFDVEKHPHITFKSTRVVPGATKGKFTIEGDLTMRGVTKKVVLNAEMLGMGAVTVGGRDMGFRAGFDATTTINRRDWGIVWNGTLDQKGVVIGDAMLGDEVEIELHVEAVRK</sequence>
<dbReference type="AlphaFoldDB" id="A0A832MMW7"/>
<dbReference type="Pfam" id="PF04264">
    <property type="entry name" value="YceI"/>
    <property type="match status" value="1"/>
</dbReference>
<keyword evidence="1" id="KW-0732">Signal</keyword>
<feature type="domain" description="Lipid/polyisoprenoid-binding YceI-like" evidence="2">
    <location>
        <begin position="25"/>
        <end position="203"/>
    </location>
</feature>
<dbReference type="PANTHER" id="PTHR34406:SF1">
    <property type="entry name" value="PROTEIN YCEI"/>
    <property type="match status" value="1"/>
</dbReference>
<organism evidence="3">
    <name type="scientific">Eiseniibacteriota bacterium</name>
    <dbReference type="NCBI Taxonomy" id="2212470"/>
    <lineage>
        <taxon>Bacteria</taxon>
        <taxon>Candidatus Eiseniibacteriota</taxon>
    </lineage>
</organism>
<dbReference type="InterPro" id="IPR036761">
    <property type="entry name" value="TTHA0802/YceI-like_sf"/>
</dbReference>
<gene>
    <name evidence="3" type="ORF">ENR23_12340</name>
</gene>
<feature type="signal peptide" evidence="1">
    <location>
        <begin position="1"/>
        <end position="21"/>
    </location>
</feature>
<dbReference type="EMBL" id="DSQF01000025">
    <property type="protein sequence ID" value="HGZ44181.1"/>
    <property type="molecule type" value="Genomic_DNA"/>
</dbReference>
<evidence type="ECO:0000259" key="2">
    <source>
        <dbReference type="SMART" id="SM00867"/>
    </source>
</evidence>
<name>A0A832MMW7_UNCEI</name>
<dbReference type="InterPro" id="IPR007372">
    <property type="entry name" value="Lipid/polyisoprenoid-bd_YceI"/>
</dbReference>
<dbReference type="SUPFAM" id="SSF101874">
    <property type="entry name" value="YceI-like"/>
    <property type="match status" value="1"/>
</dbReference>
<dbReference type="SMART" id="SM00867">
    <property type="entry name" value="YceI"/>
    <property type="match status" value="1"/>
</dbReference>
<dbReference type="Gene3D" id="2.40.128.110">
    <property type="entry name" value="Lipid/polyisoprenoid-binding, YceI-like"/>
    <property type="match status" value="1"/>
</dbReference>
<comment type="caution">
    <text evidence="3">The sequence shown here is derived from an EMBL/GenBank/DDBJ whole genome shotgun (WGS) entry which is preliminary data.</text>
</comment>
<evidence type="ECO:0000256" key="1">
    <source>
        <dbReference type="SAM" id="SignalP"/>
    </source>
</evidence>
<protein>
    <submittedName>
        <fullName evidence="3">Polyisoprenoid-binding protein</fullName>
    </submittedName>
</protein>
<feature type="chain" id="PRO_5032319128" evidence="1">
    <location>
        <begin position="22"/>
        <end position="205"/>
    </location>
</feature>
<proteinExistence type="predicted"/>
<evidence type="ECO:0000313" key="3">
    <source>
        <dbReference type="EMBL" id="HGZ44181.1"/>
    </source>
</evidence>
<accession>A0A832MMW7</accession>
<dbReference type="PANTHER" id="PTHR34406">
    <property type="entry name" value="PROTEIN YCEI"/>
    <property type="match status" value="1"/>
</dbReference>